<proteinExistence type="inferred from homology"/>
<name>A0A5Q3QCR7_9PSEU</name>
<feature type="domain" description="FAD-binding PCMH-type" evidence="7">
    <location>
        <begin position="24"/>
        <end position="193"/>
    </location>
</feature>
<dbReference type="PROSITE" id="PS51387">
    <property type="entry name" value="FAD_PCMH"/>
    <property type="match status" value="1"/>
</dbReference>
<evidence type="ECO:0000313" key="8">
    <source>
        <dbReference type="EMBL" id="QGK71136.1"/>
    </source>
</evidence>
<dbReference type="InterPro" id="IPR016167">
    <property type="entry name" value="FAD-bd_PCMH_sub1"/>
</dbReference>
<dbReference type="PANTHER" id="PTHR42973">
    <property type="entry name" value="BINDING OXIDOREDUCTASE, PUTATIVE (AFU_ORTHOLOGUE AFUA_1G17690)-RELATED"/>
    <property type="match status" value="1"/>
</dbReference>
<sequence length="439" mass="46779">MTSTDFTPKELPTTDDTTGYQTAVHPRPDLVVEASNSSHVVNAVDHALTRGLSVSVLDTGHGSGDVGGDPGVLVRTRHMNGVAVDPSSRTAWVEAGARWRQVIDAAAPHGLAPLSGSSPEVGAVGYSLGGGIGLLARKYGYAADHVLGIDIVDARAQHLRVTAESEPELFWALRGGGAPFGIVTGMRIRLFPVSTLHAGALFFDARDAGVLARYLDWTRELPDEMTTSATLIPFPDLPTVPEPLRGRRCLHVALAHCGTRNEADDLLASLRRIGPLLLDTVEDMPFTESGKIHNDPTEPSATLGSALMLDDLDETTVHTVADLTGPEAPGTHIVGVRHLGGALTTPQGAPNAVSHRRARYVLGVLSPIFDAEPDTLRGVQNRVADAVASWTVGHNLNFDFGPRSSPVDRFHSPGTLAELRNLKAKHDPHNLFRHTRSLG</sequence>
<dbReference type="Pfam" id="PF01565">
    <property type="entry name" value="FAD_binding_4"/>
    <property type="match status" value="1"/>
</dbReference>
<comment type="cofactor">
    <cofactor evidence="1">
        <name>FAD</name>
        <dbReference type="ChEBI" id="CHEBI:57692"/>
    </cofactor>
</comment>
<evidence type="ECO:0000259" key="7">
    <source>
        <dbReference type="PROSITE" id="PS51387"/>
    </source>
</evidence>
<dbReference type="Gene3D" id="3.40.462.20">
    <property type="match status" value="1"/>
</dbReference>
<evidence type="ECO:0000256" key="5">
    <source>
        <dbReference type="ARBA" id="ARBA00023002"/>
    </source>
</evidence>
<dbReference type="PANTHER" id="PTHR42973:SF39">
    <property type="entry name" value="FAD-BINDING PCMH-TYPE DOMAIN-CONTAINING PROTEIN"/>
    <property type="match status" value="1"/>
</dbReference>
<dbReference type="InterPro" id="IPR016169">
    <property type="entry name" value="FAD-bd_PCMH_sub2"/>
</dbReference>
<comment type="similarity">
    <text evidence="2">Belongs to the oxygen-dependent FAD-linked oxidoreductase family.</text>
</comment>
<keyword evidence="4" id="KW-0274">FAD</keyword>
<dbReference type="InterPro" id="IPR006094">
    <property type="entry name" value="Oxid_FAD_bind_N"/>
</dbReference>
<evidence type="ECO:0000256" key="1">
    <source>
        <dbReference type="ARBA" id="ARBA00001974"/>
    </source>
</evidence>
<organism evidence="8 9">
    <name type="scientific">Allosaccharopolyspora coralli</name>
    <dbReference type="NCBI Taxonomy" id="2665642"/>
    <lineage>
        <taxon>Bacteria</taxon>
        <taxon>Bacillati</taxon>
        <taxon>Actinomycetota</taxon>
        <taxon>Actinomycetes</taxon>
        <taxon>Pseudonocardiales</taxon>
        <taxon>Pseudonocardiaceae</taxon>
        <taxon>Allosaccharopolyspora</taxon>
    </lineage>
</organism>
<evidence type="ECO:0000256" key="4">
    <source>
        <dbReference type="ARBA" id="ARBA00022827"/>
    </source>
</evidence>
<feature type="region of interest" description="Disordered" evidence="6">
    <location>
        <begin position="1"/>
        <end position="22"/>
    </location>
</feature>
<evidence type="ECO:0000256" key="3">
    <source>
        <dbReference type="ARBA" id="ARBA00022630"/>
    </source>
</evidence>
<gene>
    <name evidence="8" type="ORF">GIY23_17870</name>
</gene>
<dbReference type="KEGG" id="sace:GIY23_17870"/>
<dbReference type="InterPro" id="IPR050416">
    <property type="entry name" value="FAD-linked_Oxidoreductase"/>
</dbReference>
<keyword evidence="3" id="KW-0285">Flavoprotein</keyword>
<dbReference type="Proteomes" id="UP000371041">
    <property type="component" value="Chromosome"/>
</dbReference>
<protein>
    <submittedName>
        <fullName evidence="8">FAD-binding protein</fullName>
    </submittedName>
</protein>
<dbReference type="Gene3D" id="3.30.43.10">
    <property type="entry name" value="Uridine Diphospho-n-acetylenolpyruvylglucosamine Reductase, domain 2"/>
    <property type="match status" value="1"/>
</dbReference>
<reference evidence="9" key="1">
    <citation type="submission" date="2019-11" db="EMBL/GenBank/DDBJ databases">
        <title>The complete genome sequence of Saccharopolyspora sp. E2A.</title>
        <authorList>
            <person name="Zhang G."/>
        </authorList>
    </citation>
    <scope>NUCLEOTIDE SEQUENCE [LARGE SCALE GENOMIC DNA]</scope>
    <source>
        <strain evidence="9">E2A</strain>
    </source>
</reference>
<keyword evidence="9" id="KW-1185">Reference proteome</keyword>
<dbReference type="GO" id="GO:0016491">
    <property type="term" value="F:oxidoreductase activity"/>
    <property type="evidence" value="ECO:0007669"/>
    <property type="project" value="UniProtKB-KW"/>
</dbReference>
<accession>A0A5Q3QCR7</accession>
<dbReference type="GO" id="GO:0071949">
    <property type="term" value="F:FAD binding"/>
    <property type="evidence" value="ECO:0007669"/>
    <property type="project" value="InterPro"/>
</dbReference>
<keyword evidence="5" id="KW-0560">Oxidoreductase</keyword>
<evidence type="ECO:0000256" key="2">
    <source>
        <dbReference type="ARBA" id="ARBA00005466"/>
    </source>
</evidence>
<evidence type="ECO:0000313" key="9">
    <source>
        <dbReference type="Proteomes" id="UP000371041"/>
    </source>
</evidence>
<dbReference type="InterPro" id="IPR016166">
    <property type="entry name" value="FAD-bd_PCMH"/>
</dbReference>
<dbReference type="SUPFAM" id="SSF56176">
    <property type="entry name" value="FAD-binding/transporter-associated domain-like"/>
    <property type="match status" value="1"/>
</dbReference>
<dbReference type="InterPro" id="IPR036318">
    <property type="entry name" value="FAD-bd_PCMH-like_sf"/>
</dbReference>
<evidence type="ECO:0000256" key="6">
    <source>
        <dbReference type="SAM" id="MobiDB-lite"/>
    </source>
</evidence>
<dbReference type="AlphaFoldDB" id="A0A5Q3QCR7"/>
<dbReference type="RefSeq" id="WP_154077712.1">
    <property type="nucleotide sequence ID" value="NZ_CP045929.1"/>
</dbReference>
<dbReference type="Gene3D" id="3.30.465.10">
    <property type="match status" value="1"/>
</dbReference>
<dbReference type="EMBL" id="CP045929">
    <property type="protein sequence ID" value="QGK71136.1"/>
    <property type="molecule type" value="Genomic_DNA"/>
</dbReference>